<evidence type="ECO:0000313" key="1">
    <source>
        <dbReference type="EMBL" id="KAI3693029.1"/>
    </source>
</evidence>
<gene>
    <name evidence="1" type="ORF">L6452_32857</name>
</gene>
<keyword evidence="2" id="KW-1185">Reference proteome</keyword>
<dbReference type="EMBL" id="CM042057">
    <property type="protein sequence ID" value="KAI3693029.1"/>
    <property type="molecule type" value="Genomic_DNA"/>
</dbReference>
<reference evidence="1 2" key="2">
    <citation type="journal article" date="2022" name="Mol. Ecol. Resour.">
        <title>The genomes of chicory, endive, great burdock and yacon provide insights into Asteraceae paleo-polyploidization history and plant inulin production.</title>
        <authorList>
            <person name="Fan W."/>
            <person name="Wang S."/>
            <person name="Wang H."/>
            <person name="Wang A."/>
            <person name="Jiang F."/>
            <person name="Liu H."/>
            <person name="Zhao H."/>
            <person name="Xu D."/>
            <person name="Zhang Y."/>
        </authorList>
    </citation>
    <scope>NUCLEOTIDE SEQUENCE [LARGE SCALE GENOMIC DNA]</scope>
    <source>
        <strain evidence="2">cv. Niubang</strain>
    </source>
</reference>
<name>A0ACB8Z4W6_ARCLA</name>
<protein>
    <submittedName>
        <fullName evidence="1">Uncharacterized protein</fullName>
    </submittedName>
</protein>
<proteinExistence type="predicted"/>
<dbReference type="Proteomes" id="UP001055879">
    <property type="component" value="Linkage Group LG11"/>
</dbReference>
<sequence length="71" mass="8224">MSLLFISINVFWFLCAFKENARVVELWIIHLCEIKLEFVETVELSSHPKSSIVVHHANSTGLVLFTVCNRY</sequence>
<organism evidence="1 2">
    <name type="scientific">Arctium lappa</name>
    <name type="common">Greater burdock</name>
    <name type="synonym">Lappa major</name>
    <dbReference type="NCBI Taxonomy" id="4217"/>
    <lineage>
        <taxon>Eukaryota</taxon>
        <taxon>Viridiplantae</taxon>
        <taxon>Streptophyta</taxon>
        <taxon>Embryophyta</taxon>
        <taxon>Tracheophyta</taxon>
        <taxon>Spermatophyta</taxon>
        <taxon>Magnoliopsida</taxon>
        <taxon>eudicotyledons</taxon>
        <taxon>Gunneridae</taxon>
        <taxon>Pentapetalae</taxon>
        <taxon>asterids</taxon>
        <taxon>campanulids</taxon>
        <taxon>Asterales</taxon>
        <taxon>Asteraceae</taxon>
        <taxon>Carduoideae</taxon>
        <taxon>Cardueae</taxon>
        <taxon>Arctiinae</taxon>
        <taxon>Arctium</taxon>
    </lineage>
</organism>
<comment type="caution">
    <text evidence="1">The sequence shown here is derived from an EMBL/GenBank/DDBJ whole genome shotgun (WGS) entry which is preliminary data.</text>
</comment>
<reference evidence="2" key="1">
    <citation type="journal article" date="2022" name="Mol. Ecol. Resour.">
        <title>The genomes of chicory, endive, great burdock and yacon provide insights into Asteraceae palaeo-polyploidization history and plant inulin production.</title>
        <authorList>
            <person name="Fan W."/>
            <person name="Wang S."/>
            <person name="Wang H."/>
            <person name="Wang A."/>
            <person name="Jiang F."/>
            <person name="Liu H."/>
            <person name="Zhao H."/>
            <person name="Xu D."/>
            <person name="Zhang Y."/>
        </authorList>
    </citation>
    <scope>NUCLEOTIDE SEQUENCE [LARGE SCALE GENOMIC DNA]</scope>
    <source>
        <strain evidence="2">cv. Niubang</strain>
    </source>
</reference>
<evidence type="ECO:0000313" key="2">
    <source>
        <dbReference type="Proteomes" id="UP001055879"/>
    </source>
</evidence>
<accession>A0ACB8Z4W6</accession>